<sequence>MLISIIEDDALHLQILTRWLVKAGKYQVQPFETSEDFFNHRQASGDVERVLILDACVEGALSCDLIHQIRRSSGEASCVGIVLASSLPDPQNANVIETCDIDAFLNKDHINPTGLEIAITLAARSGSRRRHAMLRNKALSQP</sequence>
<evidence type="ECO:0000313" key="2">
    <source>
        <dbReference type="Proteomes" id="UP000523601"/>
    </source>
</evidence>
<accession>A0ABX2PIT5</accession>
<dbReference type="Gene3D" id="3.40.50.2300">
    <property type="match status" value="1"/>
</dbReference>
<proteinExistence type="predicted"/>
<gene>
    <name evidence="1" type="ORF">HJ526_15280</name>
</gene>
<organism evidence="1 2">
    <name type="scientific">Donghicola mangrovi</name>
    <dbReference type="NCBI Taxonomy" id="2729614"/>
    <lineage>
        <taxon>Bacteria</taxon>
        <taxon>Pseudomonadati</taxon>
        <taxon>Pseudomonadota</taxon>
        <taxon>Alphaproteobacteria</taxon>
        <taxon>Rhodobacterales</taxon>
        <taxon>Roseobacteraceae</taxon>
        <taxon>Donghicola</taxon>
    </lineage>
</organism>
<dbReference type="SUPFAM" id="SSF52172">
    <property type="entry name" value="CheY-like"/>
    <property type="match status" value="1"/>
</dbReference>
<keyword evidence="2" id="KW-1185">Reference proteome</keyword>
<dbReference type="Proteomes" id="UP000523601">
    <property type="component" value="Unassembled WGS sequence"/>
</dbReference>
<evidence type="ECO:0008006" key="3">
    <source>
        <dbReference type="Google" id="ProtNLM"/>
    </source>
</evidence>
<protein>
    <recommendedName>
        <fullName evidence="3">Response regulatory domain-containing protein</fullName>
    </recommendedName>
</protein>
<comment type="caution">
    <text evidence="1">The sequence shown here is derived from an EMBL/GenBank/DDBJ whole genome shotgun (WGS) entry which is preliminary data.</text>
</comment>
<name>A0ABX2PIT5_9RHOB</name>
<dbReference type="RefSeq" id="WP_176855479.1">
    <property type="nucleotide sequence ID" value="NZ_JABCJD010000008.1"/>
</dbReference>
<evidence type="ECO:0000313" key="1">
    <source>
        <dbReference type="EMBL" id="NVO28791.1"/>
    </source>
</evidence>
<dbReference type="EMBL" id="JABCJD010000008">
    <property type="protein sequence ID" value="NVO28791.1"/>
    <property type="molecule type" value="Genomic_DNA"/>
</dbReference>
<reference evidence="1 2" key="1">
    <citation type="submission" date="2020-04" db="EMBL/GenBank/DDBJ databases">
        <title>Donghicola sp., a member of the Rhodobacteraceae family isolated from mangrove forest in Thailand.</title>
        <authorList>
            <person name="Charoenyingcharoen P."/>
            <person name="Yukphan P."/>
        </authorList>
    </citation>
    <scope>NUCLEOTIDE SEQUENCE [LARGE SCALE GENOMIC DNA]</scope>
    <source>
        <strain evidence="1 2">C2-DW-16</strain>
    </source>
</reference>
<dbReference type="InterPro" id="IPR011006">
    <property type="entry name" value="CheY-like_superfamily"/>
</dbReference>